<feature type="region of interest" description="Disordered" evidence="1">
    <location>
        <begin position="24"/>
        <end position="69"/>
    </location>
</feature>
<dbReference type="Proteomes" id="UP001500467">
    <property type="component" value="Unassembled WGS sequence"/>
</dbReference>
<organism evidence="2 3">
    <name type="scientific">Prauserella alba</name>
    <dbReference type="NCBI Taxonomy" id="176898"/>
    <lineage>
        <taxon>Bacteria</taxon>
        <taxon>Bacillati</taxon>
        <taxon>Actinomycetota</taxon>
        <taxon>Actinomycetes</taxon>
        <taxon>Pseudonocardiales</taxon>
        <taxon>Pseudonocardiaceae</taxon>
        <taxon>Prauserella</taxon>
    </lineage>
</organism>
<evidence type="ECO:0000313" key="3">
    <source>
        <dbReference type="Proteomes" id="UP001500467"/>
    </source>
</evidence>
<evidence type="ECO:0000313" key="2">
    <source>
        <dbReference type="EMBL" id="GAA1221828.1"/>
    </source>
</evidence>
<proteinExistence type="predicted"/>
<reference evidence="3" key="1">
    <citation type="journal article" date="2019" name="Int. J. Syst. Evol. Microbiol.">
        <title>The Global Catalogue of Microorganisms (GCM) 10K type strain sequencing project: providing services to taxonomists for standard genome sequencing and annotation.</title>
        <authorList>
            <consortium name="The Broad Institute Genomics Platform"/>
            <consortium name="The Broad Institute Genome Sequencing Center for Infectious Disease"/>
            <person name="Wu L."/>
            <person name="Ma J."/>
        </authorList>
    </citation>
    <scope>NUCLEOTIDE SEQUENCE [LARGE SCALE GENOMIC DNA]</scope>
    <source>
        <strain evidence="3">JCM 13022</strain>
    </source>
</reference>
<accession>A0ABP4GDX4</accession>
<protein>
    <recommendedName>
        <fullName evidence="4">Secreted protein</fullName>
    </recommendedName>
</protein>
<evidence type="ECO:0000256" key="1">
    <source>
        <dbReference type="SAM" id="MobiDB-lite"/>
    </source>
</evidence>
<gene>
    <name evidence="2" type="ORF">GCM10009675_50890</name>
</gene>
<comment type="caution">
    <text evidence="2">The sequence shown here is derived from an EMBL/GenBank/DDBJ whole genome shotgun (WGS) entry which is preliminary data.</text>
</comment>
<evidence type="ECO:0008006" key="4">
    <source>
        <dbReference type="Google" id="ProtNLM"/>
    </source>
</evidence>
<sequence>MVWCAACLAVGQLRADEATGIRNMASGNRNTAPRIRNTGPQNRNTRRVSHAGFGYGPMPLQGRVRRSAT</sequence>
<keyword evidence="3" id="KW-1185">Reference proteome</keyword>
<dbReference type="EMBL" id="BAAALM010000023">
    <property type="protein sequence ID" value="GAA1221828.1"/>
    <property type="molecule type" value="Genomic_DNA"/>
</dbReference>
<name>A0ABP4GDX4_9PSEU</name>